<feature type="region of interest" description="Disordered" evidence="1">
    <location>
        <begin position="27"/>
        <end position="54"/>
    </location>
</feature>
<feature type="compositionally biased region" description="Basic and acidic residues" evidence="1">
    <location>
        <begin position="131"/>
        <end position="146"/>
    </location>
</feature>
<dbReference type="InterPro" id="IPR036388">
    <property type="entry name" value="WH-like_DNA-bd_sf"/>
</dbReference>
<feature type="compositionally biased region" description="Low complexity" evidence="1">
    <location>
        <begin position="31"/>
        <end position="43"/>
    </location>
</feature>
<feature type="region of interest" description="Disordered" evidence="1">
    <location>
        <begin position="291"/>
        <end position="341"/>
    </location>
</feature>
<dbReference type="RefSeq" id="WP_114575713.1">
    <property type="nucleotide sequence ID" value="NZ_JAIVEF010000001.1"/>
</dbReference>
<feature type="compositionally biased region" description="Low complexity" evidence="1">
    <location>
        <begin position="307"/>
        <end position="328"/>
    </location>
</feature>
<keyword evidence="2" id="KW-1133">Transmembrane helix</keyword>
<evidence type="ECO:0000259" key="3">
    <source>
        <dbReference type="Pfam" id="PF24034"/>
    </source>
</evidence>
<name>A0ABD5QG43_9EURY</name>
<keyword evidence="2" id="KW-0472">Membrane</keyword>
<feature type="transmembrane region" description="Helical" evidence="2">
    <location>
        <begin position="266"/>
        <end position="287"/>
    </location>
</feature>
<sequence>MSRSAAVALVVAVVVLGACGLVVADGPGQTSSGSDDSAVSESATGPLESDTAVERPATVVAPDEFDTTRFEVVVYENGTVTWTHRHERQLDNQEVEEFKSFAENFEEDEESPLYTRFTEQAGALIGTGSEQTDREMESRNFNRSADVEYRPGPMGVVEMRFTWTNFAEVEDDGTVVVGDVFDGGLYIGESQSLELVAGEDLEFREARPEPEYPGTSLEAASSVTWSGEHEFLDGRPYAVLEDPDEAAAGANEGTEGLLTPVEGSTWLVAGGLLVALGIGAVVALAWYRSSEGAAEERRGTDTPEPSGEPATNGAGTTTAAEGAGAAPGEPDPIPESELMTDEDRVVRLIRENGGRMKQVNIVEETGWSKSKVSMLLSEMEDQGTVSKLRVGRENIVSLEGFEPEATKSPFEE</sequence>
<dbReference type="Pfam" id="PF24034">
    <property type="entry name" value="DUF7343"/>
    <property type="match status" value="1"/>
</dbReference>
<dbReference type="InterPro" id="IPR036390">
    <property type="entry name" value="WH_DNA-bd_sf"/>
</dbReference>
<protein>
    <submittedName>
        <fullName evidence="5">Helix-turn-helix transcriptional regulator</fullName>
    </submittedName>
</protein>
<dbReference type="Proteomes" id="UP001595925">
    <property type="component" value="Unassembled WGS sequence"/>
</dbReference>
<dbReference type="Gene3D" id="1.10.10.10">
    <property type="entry name" value="Winged helix-like DNA-binding domain superfamily/Winged helix DNA-binding domain"/>
    <property type="match status" value="1"/>
</dbReference>
<dbReference type="InterPro" id="IPR055769">
    <property type="entry name" value="DUF7345"/>
</dbReference>
<dbReference type="PROSITE" id="PS51257">
    <property type="entry name" value="PROKAR_LIPOPROTEIN"/>
    <property type="match status" value="1"/>
</dbReference>
<evidence type="ECO:0000313" key="5">
    <source>
        <dbReference type="EMBL" id="MFC4988586.1"/>
    </source>
</evidence>
<feature type="domain" description="DUF7343" evidence="3">
    <location>
        <begin position="338"/>
        <end position="398"/>
    </location>
</feature>
<evidence type="ECO:0000256" key="1">
    <source>
        <dbReference type="SAM" id="MobiDB-lite"/>
    </source>
</evidence>
<feature type="domain" description="DUF7345" evidence="4">
    <location>
        <begin position="72"/>
        <end position="195"/>
    </location>
</feature>
<dbReference type="AlphaFoldDB" id="A0ABD5QG43"/>
<dbReference type="EMBL" id="JBHSJG010000036">
    <property type="protein sequence ID" value="MFC4988586.1"/>
    <property type="molecule type" value="Genomic_DNA"/>
</dbReference>
<keyword evidence="6" id="KW-1185">Reference proteome</keyword>
<keyword evidence="2" id="KW-0812">Transmembrane</keyword>
<accession>A0ABD5QG43</accession>
<reference evidence="5 6" key="1">
    <citation type="journal article" date="2019" name="Int. J. Syst. Evol. Microbiol.">
        <title>The Global Catalogue of Microorganisms (GCM) 10K type strain sequencing project: providing services to taxonomists for standard genome sequencing and annotation.</title>
        <authorList>
            <consortium name="The Broad Institute Genomics Platform"/>
            <consortium name="The Broad Institute Genome Sequencing Center for Infectious Disease"/>
            <person name="Wu L."/>
            <person name="Ma J."/>
        </authorList>
    </citation>
    <scope>NUCLEOTIDE SEQUENCE [LARGE SCALE GENOMIC DNA]</scope>
    <source>
        <strain evidence="5 6">CGMCC 1.15824</strain>
    </source>
</reference>
<comment type="caution">
    <text evidence="5">The sequence shown here is derived from an EMBL/GenBank/DDBJ whole genome shotgun (WGS) entry which is preliminary data.</text>
</comment>
<proteinExistence type="predicted"/>
<feature type="region of interest" description="Disordered" evidence="1">
    <location>
        <begin position="125"/>
        <end position="146"/>
    </location>
</feature>
<dbReference type="Pfam" id="PF24036">
    <property type="entry name" value="DUF7345"/>
    <property type="match status" value="1"/>
</dbReference>
<evidence type="ECO:0000313" key="6">
    <source>
        <dbReference type="Proteomes" id="UP001595925"/>
    </source>
</evidence>
<evidence type="ECO:0000259" key="4">
    <source>
        <dbReference type="Pfam" id="PF24036"/>
    </source>
</evidence>
<dbReference type="InterPro" id="IPR055767">
    <property type="entry name" value="DUF7343"/>
</dbReference>
<dbReference type="SUPFAM" id="SSF46785">
    <property type="entry name" value="Winged helix' DNA-binding domain"/>
    <property type="match status" value="1"/>
</dbReference>
<organism evidence="5 6">
    <name type="scientific">Saliphagus infecundisoli</name>
    <dbReference type="NCBI Taxonomy" id="1849069"/>
    <lineage>
        <taxon>Archaea</taxon>
        <taxon>Methanobacteriati</taxon>
        <taxon>Methanobacteriota</taxon>
        <taxon>Stenosarchaea group</taxon>
        <taxon>Halobacteria</taxon>
        <taxon>Halobacteriales</taxon>
        <taxon>Natrialbaceae</taxon>
        <taxon>Saliphagus</taxon>
    </lineage>
</organism>
<gene>
    <name evidence="5" type="ORF">ACFPFO_12590</name>
</gene>
<evidence type="ECO:0000256" key="2">
    <source>
        <dbReference type="SAM" id="Phobius"/>
    </source>
</evidence>